<dbReference type="SUPFAM" id="SSF53850">
    <property type="entry name" value="Periplasmic binding protein-like II"/>
    <property type="match status" value="1"/>
</dbReference>
<name>A0A368NKT7_9GAMM</name>
<protein>
    <submittedName>
        <fullName evidence="2">Uncharacterized protein</fullName>
    </submittedName>
</protein>
<evidence type="ECO:0000313" key="3">
    <source>
        <dbReference type="Proteomes" id="UP000252558"/>
    </source>
</evidence>
<organism evidence="2 3">
    <name type="scientific">Corallincola holothuriorum</name>
    <dbReference type="NCBI Taxonomy" id="2282215"/>
    <lineage>
        <taxon>Bacteria</taxon>
        <taxon>Pseudomonadati</taxon>
        <taxon>Pseudomonadota</taxon>
        <taxon>Gammaproteobacteria</taxon>
        <taxon>Alteromonadales</taxon>
        <taxon>Psychromonadaceae</taxon>
        <taxon>Corallincola</taxon>
    </lineage>
</organism>
<gene>
    <name evidence="2" type="ORF">DU002_08135</name>
</gene>
<accession>A0A368NKT7</accession>
<feature type="signal peptide" evidence="1">
    <location>
        <begin position="1"/>
        <end position="27"/>
    </location>
</feature>
<keyword evidence="1" id="KW-0732">Signal</keyword>
<proteinExistence type="predicted"/>
<dbReference type="Gene3D" id="3.40.190.10">
    <property type="entry name" value="Periplasmic binding protein-like II"/>
    <property type="match status" value="2"/>
</dbReference>
<feature type="chain" id="PRO_5016760958" evidence="1">
    <location>
        <begin position="28"/>
        <end position="298"/>
    </location>
</feature>
<reference evidence="2 3" key="1">
    <citation type="submission" date="2018-07" db="EMBL/GenBank/DDBJ databases">
        <title>Corallincola holothuriorum sp. nov., a new facultative anaerobe isolated from sea cucumber Apostichopus japonicus.</title>
        <authorList>
            <person name="Xia H."/>
        </authorList>
    </citation>
    <scope>NUCLEOTIDE SEQUENCE [LARGE SCALE GENOMIC DNA]</scope>
    <source>
        <strain evidence="2 3">C4</strain>
    </source>
</reference>
<dbReference type="OrthoDB" id="5764299at2"/>
<comment type="caution">
    <text evidence="2">The sequence shown here is derived from an EMBL/GenBank/DDBJ whole genome shotgun (WGS) entry which is preliminary data.</text>
</comment>
<sequence length="298" mass="33368">MLKRLVTRWVAAVSVVYLSMVCGVVSAAEPVNVWVDFAVSDFDDTDETRWHSTEYALLRILLPEWRKQTEVELLQSNTGRAIAQIREQRAGCVSNLLLTPKRAEELYFSEPFSLYFGLKLYYLSNNEKVKAELAHISSSRAVSLADILGADSAGRLGVVSGRAYGAEIDAIIKQPEMRYKLYVRGANDMAEGLLDMLSQGRVDYVLEYPEVVDHYVAEHELVLSSVSLKESNEMTTGHLACAKTAQGQRAIEQFNQVLADLVVQPAYLDAHLAGLPESLQKVFRQRFKQTFLESSNGR</sequence>
<dbReference type="AlphaFoldDB" id="A0A368NKT7"/>
<dbReference type="EMBL" id="QPID01000004">
    <property type="protein sequence ID" value="RCU50385.1"/>
    <property type="molecule type" value="Genomic_DNA"/>
</dbReference>
<evidence type="ECO:0000313" key="2">
    <source>
        <dbReference type="EMBL" id="RCU50385.1"/>
    </source>
</evidence>
<dbReference type="RefSeq" id="WP_114337875.1">
    <property type="nucleotide sequence ID" value="NZ_QPID01000004.1"/>
</dbReference>
<keyword evidence="3" id="KW-1185">Reference proteome</keyword>
<dbReference type="Proteomes" id="UP000252558">
    <property type="component" value="Unassembled WGS sequence"/>
</dbReference>
<evidence type="ECO:0000256" key="1">
    <source>
        <dbReference type="SAM" id="SignalP"/>
    </source>
</evidence>